<dbReference type="InterPro" id="IPR037883">
    <property type="entry name" value="Knr4/Smi1-like_sf"/>
</dbReference>
<dbReference type="Pfam" id="PF14567">
    <property type="entry name" value="SUKH_5"/>
    <property type="match status" value="1"/>
</dbReference>
<evidence type="ECO:0000313" key="1">
    <source>
        <dbReference type="EMBL" id="MBE6061156.1"/>
    </source>
</evidence>
<dbReference type="Gene3D" id="3.40.1580.10">
    <property type="entry name" value="SMI1/KNR4-like"/>
    <property type="match status" value="1"/>
</dbReference>
<proteinExistence type="predicted"/>
<dbReference type="EMBL" id="SVCM01000153">
    <property type="protein sequence ID" value="MBE6061156.1"/>
    <property type="molecule type" value="Genomic_DNA"/>
</dbReference>
<reference evidence="1" key="1">
    <citation type="submission" date="2019-04" db="EMBL/GenBank/DDBJ databases">
        <title>Evolution of Biomass-Degrading Anaerobic Consortia Revealed by Metagenomics.</title>
        <authorList>
            <person name="Peng X."/>
        </authorList>
    </citation>
    <scope>NUCLEOTIDE SEQUENCE</scope>
    <source>
        <strain evidence="1">SIG254</strain>
    </source>
</reference>
<gene>
    <name evidence="1" type="ORF">E7215_13430</name>
</gene>
<name>A0A927WAA4_9CLOT</name>
<sequence length="152" mass="17018">MNLQKKERAIGSLEQKKEELKMSKIIDVINDLSELLATGAADRTSIDDAEKELGLKFATEYKEYLGAFGSVIAEDVEITGIAKSKNRNVVAVTKREWELNPQVEHNMYVVENLAIDGIIIWQDETGNVFESMPNKQAKKVADSLADYILSQN</sequence>
<dbReference type="SUPFAM" id="SSF160631">
    <property type="entry name" value="SMI1/KNR4-like"/>
    <property type="match status" value="1"/>
</dbReference>
<comment type="caution">
    <text evidence="1">The sequence shown here is derived from an EMBL/GenBank/DDBJ whole genome shotgun (WGS) entry which is preliminary data.</text>
</comment>
<evidence type="ECO:0000313" key="2">
    <source>
        <dbReference type="Proteomes" id="UP000768462"/>
    </source>
</evidence>
<protein>
    <submittedName>
        <fullName evidence="1">SMI1/KNR4 family protein</fullName>
    </submittedName>
</protein>
<dbReference type="Proteomes" id="UP000768462">
    <property type="component" value="Unassembled WGS sequence"/>
</dbReference>
<dbReference type="AlphaFoldDB" id="A0A927WAA4"/>
<accession>A0A927WAA4</accession>
<organism evidence="1 2">
    <name type="scientific">Clostridium sulfidigenes</name>
    <dbReference type="NCBI Taxonomy" id="318464"/>
    <lineage>
        <taxon>Bacteria</taxon>
        <taxon>Bacillati</taxon>
        <taxon>Bacillota</taxon>
        <taxon>Clostridia</taxon>
        <taxon>Eubacteriales</taxon>
        <taxon>Clostridiaceae</taxon>
        <taxon>Clostridium</taxon>
    </lineage>
</organism>